<gene>
    <name evidence="5" type="ORF">A5893_04565</name>
</gene>
<keyword evidence="2 5" id="KW-0808">Transferase</keyword>
<evidence type="ECO:0000259" key="4">
    <source>
        <dbReference type="SMART" id="SM00563"/>
    </source>
</evidence>
<dbReference type="GO" id="GO:0003841">
    <property type="term" value="F:1-acylglycerol-3-phosphate O-acyltransferase activity"/>
    <property type="evidence" value="ECO:0007669"/>
    <property type="project" value="TreeGrafter"/>
</dbReference>
<evidence type="ECO:0000256" key="2">
    <source>
        <dbReference type="ARBA" id="ARBA00022679"/>
    </source>
</evidence>
<dbReference type="PANTHER" id="PTHR10434:SF11">
    <property type="entry name" value="1-ACYL-SN-GLYCEROL-3-PHOSPHATE ACYLTRANSFERASE"/>
    <property type="match status" value="1"/>
</dbReference>
<dbReference type="EMBL" id="LWHJ01000022">
    <property type="protein sequence ID" value="OAQ40232.1"/>
    <property type="molecule type" value="Genomic_DNA"/>
</dbReference>
<keyword evidence="6" id="KW-1185">Reference proteome</keyword>
<name>A0A179DHE8_9SPHI</name>
<dbReference type="InterPro" id="IPR002123">
    <property type="entry name" value="Plipid/glycerol_acylTrfase"/>
</dbReference>
<dbReference type="SMART" id="SM00563">
    <property type="entry name" value="PlsC"/>
    <property type="match status" value="1"/>
</dbReference>
<organism evidence="5 6">
    <name type="scientific">Pedobacter psychrophilus</name>
    <dbReference type="NCBI Taxonomy" id="1826909"/>
    <lineage>
        <taxon>Bacteria</taxon>
        <taxon>Pseudomonadati</taxon>
        <taxon>Bacteroidota</taxon>
        <taxon>Sphingobacteriia</taxon>
        <taxon>Sphingobacteriales</taxon>
        <taxon>Sphingobacteriaceae</taxon>
        <taxon>Pedobacter</taxon>
    </lineage>
</organism>
<keyword evidence="3 5" id="KW-0012">Acyltransferase</keyword>
<dbReference type="PANTHER" id="PTHR10434">
    <property type="entry name" value="1-ACYL-SN-GLYCEROL-3-PHOSPHATE ACYLTRANSFERASE"/>
    <property type="match status" value="1"/>
</dbReference>
<reference evidence="5 6" key="2">
    <citation type="submission" date="2016-06" db="EMBL/GenBank/DDBJ databases">
        <title>Pedobacter psychrophilus sp. nov., isolated from Antarctic fragmentary rock.</title>
        <authorList>
            <person name="Svec P."/>
        </authorList>
    </citation>
    <scope>NUCLEOTIDE SEQUENCE [LARGE SCALE GENOMIC DNA]</scope>
    <source>
        <strain evidence="5 6">CCM 8644</strain>
    </source>
</reference>
<dbReference type="Proteomes" id="UP000078459">
    <property type="component" value="Unassembled WGS sequence"/>
</dbReference>
<dbReference type="AlphaFoldDB" id="A0A179DHE8"/>
<reference evidence="5 6" key="1">
    <citation type="submission" date="2016-04" db="EMBL/GenBank/DDBJ databases">
        <authorList>
            <person name="Evans L.H."/>
            <person name="Alamgir A."/>
            <person name="Owens N."/>
            <person name="Weber N.D."/>
            <person name="Virtaneva K."/>
            <person name="Barbian K."/>
            <person name="Babar A."/>
            <person name="Rosenke K."/>
        </authorList>
    </citation>
    <scope>NUCLEOTIDE SEQUENCE [LARGE SCALE GENOMIC DNA]</scope>
    <source>
        <strain evidence="5 6">CCM 8644</strain>
    </source>
</reference>
<feature type="domain" description="Phospholipid/glycerol acyltransferase" evidence="4">
    <location>
        <begin position="42"/>
        <end position="161"/>
    </location>
</feature>
<dbReference type="SUPFAM" id="SSF69593">
    <property type="entry name" value="Glycerol-3-phosphate (1)-acyltransferase"/>
    <property type="match status" value="1"/>
</dbReference>
<dbReference type="OrthoDB" id="152799at2"/>
<dbReference type="RefSeq" id="WP_068821475.1">
    <property type="nucleotide sequence ID" value="NZ_LWHJ01000022.1"/>
</dbReference>
<comment type="caution">
    <text evidence="5">The sequence shown here is derived from an EMBL/GenBank/DDBJ whole genome shotgun (WGS) entry which is preliminary data.</text>
</comment>
<dbReference type="CDD" id="cd06551">
    <property type="entry name" value="LPLAT"/>
    <property type="match status" value="1"/>
</dbReference>
<evidence type="ECO:0000256" key="3">
    <source>
        <dbReference type="ARBA" id="ARBA00023315"/>
    </source>
</evidence>
<comment type="pathway">
    <text evidence="1">Lipid metabolism.</text>
</comment>
<dbReference type="STRING" id="1826909.A5893_04565"/>
<evidence type="ECO:0000313" key="6">
    <source>
        <dbReference type="Proteomes" id="UP000078459"/>
    </source>
</evidence>
<evidence type="ECO:0000313" key="5">
    <source>
        <dbReference type="EMBL" id="OAQ40232.1"/>
    </source>
</evidence>
<protein>
    <submittedName>
        <fullName evidence="5">Glycerol acyltransferase</fullName>
    </submittedName>
</protein>
<sequence length="207" mass="24250">MIEPKSNKLIHGFFSWYISHIIGSDFEKFEFNKEKFDADKSILLLSNHFSWWDGFIIFHLNKIYFKKHFHVMVLEDTLKEVKFLPYMGCFSIQKNAKSLIQSLDYAAKLLDNPKNLVLIFPQGELHSSHVSSVAFEKGVGKIISSSQKKFQYIFAAVLTDYFNFRKPSIKISLENWEAQEYSSLQVIKSAYNKHYEKSLKEQSEIKV</sequence>
<proteinExistence type="predicted"/>
<evidence type="ECO:0000256" key="1">
    <source>
        <dbReference type="ARBA" id="ARBA00005189"/>
    </source>
</evidence>
<dbReference type="GO" id="GO:0006654">
    <property type="term" value="P:phosphatidic acid biosynthetic process"/>
    <property type="evidence" value="ECO:0007669"/>
    <property type="project" value="TreeGrafter"/>
</dbReference>
<dbReference type="Pfam" id="PF01553">
    <property type="entry name" value="Acyltransferase"/>
    <property type="match status" value="1"/>
</dbReference>
<accession>A0A179DHE8</accession>